<dbReference type="EMBL" id="CAUYUJ010014383">
    <property type="protein sequence ID" value="CAK0840471.1"/>
    <property type="molecule type" value="Genomic_DNA"/>
</dbReference>
<evidence type="ECO:0000313" key="3">
    <source>
        <dbReference type="Proteomes" id="UP001189429"/>
    </source>
</evidence>
<feature type="non-terminal residue" evidence="2">
    <location>
        <position position="1"/>
    </location>
</feature>
<keyword evidence="3" id="KW-1185">Reference proteome</keyword>
<reference evidence="2" key="1">
    <citation type="submission" date="2023-10" db="EMBL/GenBank/DDBJ databases">
        <authorList>
            <person name="Chen Y."/>
            <person name="Shah S."/>
            <person name="Dougan E. K."/>
            <person name="Thang M."/>
            <person name="Chan C."/>
        </authorList>
    </citation>
    <scope>NUCLEOTIDE SEQUENCE [LARGE SCALE GENOMIC DNA]</scope>
</reference>
<evidence type="ECO:0000313" key="2">
    <source>
        <dbReference type="EMBL" id="CAK0840471.1"/>
    </source>
</evidence>
<evidence type="ECO:0000256" key="1">
    <source>
        <dbReference type="SAM" id="MobiDB-lite"/>
    </source>
</evidence>
<feature type="region of interest" description="Disordered" evidence="1">
    <location>
        <begin position="61"/>
        <end position="90"/>
    </location>
</feature>
<sequence>QQAVSLLLRVPAVVDFRFRRLVAMASACRGRGSAGTALCAGAALLACVYFSRGLAFFAASPRSSTGGRPQGPRVATHLHNTNEGGAVPSEVTATAPPAFEEQAIMAIEDCMSHGPSVESLARLDVKLLSLDQQLEAAIQQQTGGDELAHLIGVRHRVGTLRSQMEALQGVVAYILYNPQD</sequence>
<dbReference type="Proteomes" id="UP001189429">
    <property type="component" value="Unassembled WGS sequence"/>
</dbReference>
<gene>
    <name evidence="2" type="ORF">PCOR1329_LOCUS35921</name>
</gene>
<feature type="non-terminal residue" evidence="2">
    <location>
        <position position="180"/>
    </location>
</feature>
<comment type="caution">
    <text evidence="2">The sequence shown here is derived from an EMBL/GenBank/DDBJ whole genome shotgun (WGS) entry which is preliminary data.</text>
</comment>
<organism evidence="2 3">
    <name type="scientific">Prorocentrum cordatum</name>
    <dbReference type="NCBI Taxonomy" id="2364126"/>
    <lineage>
        <taxon>Eukaryota</taxon>
        <taxon>Sar</taxon>
        <taxon>Alveolata</taxon>
        <taxon>Dinophyceae</taxon>
        <taxon>Prorocentrales</taxon>
        <taxon>Prorocentraceae</taxon>
        <taxon>Prorocentrum</taxon>
    </lineage>
</organism>
<name>A0ABN9T6J9_9DINO</name>
<accession>A0ABN9T6J9</accession>
<protein>
    <submittedName>
        <fullName evidence="2">Uncharacterized protein</fullName>
    </submittedName>
</protein>
<proteinExistence type="predicted"/>